<dbReference type="Proteomes" id="UP001234178">
    <property type="component" value="Unassembled WGS sequence"/>
</dbReference>
<evidence type="ECO:0000256" key="1">
    <source>
        <dbReference type="ARBA" id="ARBA00003690"/>
    </source>
</evidence>
<dbReference type="PRINTS" id="PR00385">
    <property type="entry name" value="P450"/>
</dbReference>
<dbReference type="InterPro" id="IPR001128">
    <property type="entry name" value="Cyt_P450"/>
</dbReference>
<accession>A0ABR0AKG0</accession>
<dbReference type="PANTHER" id="PTHR24302">
    <property type="entry name" value="CYTOCHROME P450 FAMILY 3"/>
    <property type="match status" value="1"/>
</dbReference>
<dbReference type="InterPro" id="IPR017972">
    <property type="entry name" value="Cyt_P450_CS"/>
</dbReference>
<name>A0ABR0AKG0_9CRUS</name>
<dbReference type="Pfam" id="PF00067">
    <property type="entry name" value="p450"/>
    <property type="match status" value="2"/>
</dbReference>
<dbReference type="InterPro" id="IPR036396">
    <property type="entry name" value="Cyt_P450_sf"/>
</dbReference>
<evidence type="ECO:0000256" key="8">
    <source>
        <dbReference type="ARBA" id="ARBA00043906"/>
    </source>
</evidence>
<evidence type="ECO:0000256" key="4">
    <source>
        <dbReference type="ARBA" id="ARBA00022723"/>
    </source>
</evidence>
<keyword evidence="4" id="KW-0479">Metal-binding</keyword>
<evidence type="ECO:0000256" key="7">
    <source>
        <dbReference type="ARBA" id="ARBA00023033"/>
    </source>
</evidence>
<keyword evidence="5" id="KW-0560">Oxidoreductase</keyword>
<organism evidence="9 10">
    <name type="scientific">Daphnia magna</name>
    <dbReference type="NCBI Taxonomy" id="35525"/>
    <lineage>
        <taxon>Eukaryota</taxon>
        <taxon>Metazoa</taxon>
        <taxon>Ecdysozoa</taxon>
        <taxon>Arthropoda</taxon>
        <taxon>Crustacea</taxon>
        <taxon>Branchiopoda</taxon>
        <taxon>Diplostraca</taxon>
        <taxon>Cladocera</taxon>
        <taxon>Anomopoda</taxon>
        <taxon>Daphniidae</taxon>
        <taxon>Daphnia</taxon>
    </lineage>
</organism>
<dbReference type="CDD" id="cd11055">
    <property type="entry name" value="CYP3A-like"/>
    <property type="match status" value="2"/>
</dbReference>
<dbReference type="InterPro" id="IPR050705">
    <property type="entry name" value="Cytochrome_P450_3A"/>
</dbReference>
<comment type="similarity">
    <text evidence="2">Belongs to the cytochrome P450 family.</text>
</comment>
<evidence type="ECO:0000256" key="5">
    <source>
        <dbReference type="ARBA" id="ARBA00023002"/>
    </source>
</evidence>
<comment type="caution">
    <text evidence="9">The sequence shown here is derived from an EMBL/GenBank/DDBJ whole genome shotgun (WGS) entry which is preliminary data.</text>
</comment>
<reference evidence="9 10" key="1">
    <citation type="journal article" date="2023" name="Nucleic Acids Res.">
        <title>The hologenome of Daphnia magna reveals possible DNA methylation and microbiome-mediated evolution of the host genome.</title>
        <authorList>
            <person name="Chaturvedi A."/>
            <person name="Li X."/>
            <person name="Dhandapani V."/>
            <person name="Marshall H."/>
            <person name="Kissane S."/>
            <person name="Cuenca-Cambronero M."/>
            <person name="Asole G."/>
            <person name="Calvet F."/>
            <person name="Ruiz-Romero M."/>
            <person name="Marangio P."/>
            <person name="Guigo R."/>
            <person name="Rago D."/>
            <person name="Mirbahai L."/>
            <person name="Eastwood N."/>
            <person name="Colbourne J.K."/>
            <person name="Zhou J."/>
            <person name="Mallon E."/>
            <person name="Orsini L."/>
        </authorList>
    </citation>
    <scope>NUCLEOTIDE SEQUENCE [LARGE SCALE GENOMIC DNA]</scope>
    <source>
        <strain evidence="9">LRV0_1</strain>
    </source>
</reference>
<dbReference type="InterPro" id="IPR002403">
    <property type="entry name" value="Cyt_P450_E_grp-IV"/>
</dbReference>
<keyword evidence="10" id="KW-1185">Reference proteome</keyword>
<keyword evidence="7" id="KW-0503">Monooxygenase</keyword>
<evidence type="ECO:0000256" key="3">
    <source>
        <dbReference type="ARBA" id="ARBA00022617"/>
    </source>
</evidence>
<dbReference type="PRINTS" id="PR00465">
    <property type="entry name" value="EP450IV"/>
</dbReference>
<gene>
    <name evidence="9" type="ORF">OUZ56_014667</name>
</gene>
<evidence type="ECO:0000313" key="10">
    <source>
        <dbReference type="Proteomes" id="UP001234178"/>
    </source>
</evidence>
<sequence length="1044" mass="120651">MDVLEIFSSPATWAVTVVSCLYFAYRYVTSTFNYFSDQGIPGPKPIPIFGNMWGVWKENLPDYDMAMVKKYGKVFGYFDGPIPNLWITDVDLIKAMYVKDFDHFVDRRSFEFKTKVMRKWLSLIKGQEWKDVRSSVTPAFTTGKIKRMSGLINDCVAKLCDRLTTLTETEGKIDAKLTFSAFTMDVIARCAFGAKIDSLGNKDDPFIQNAQFVFNPPTNKSPVILLPFMYPDLFSMFGRFTERLFVTKELKFFFKLLENVLADRLQSKQQYHDFIEVADEAISAFTKVVDGKTVPMWSREIIDEIIMGQSTLFMLAGFDTTATTLTNTCFQLAKNPDVQEALYESIVAKMENYDDVCHEMVQDMPYLEMVIQEVLRFYPPLVRIERQCTKDYSYDNGRIQIKKGQIITVPTYALHHMEEYYPDPEKFDPERWTPENKAKRSPYTYMAFGTGPRNCVGMRFAMEELKMAICTVVQKFRFFPVAETPDKLHFDSGFVTGWAKDFHSPALSELTKEATICLIRSVSSSVFSYMDLSAFLSSPVLWVVTIISALYIIYKHVTASFNYFSNQGIPGPQPNPIFGNMWGIWKANLPDYDVDLVRNYGKIFGYFDGSIPNLWVTDVDLIKAIFIKDFDHFVDRRSMEIKLKVMRKWMTLMKGQEWKDVRSSVTPAFTTGKIKRMSSLIKDCVADLCDRLTSATQIEEKIDAKLKFSAFTMDVIARCAFGFKIDTIGSENDVFIRNARVIVNPPTTRSPVGLLPFIFPNFLSTFGGVFERLFSIKEMKFFFNLLEDVLRDRSQSKENYHDFIEIANESISEFTKEVDGKTVPMWTREEIDEIIMGQSTLFMLAGFDTTATTLTNTCFQLARNPDIQEKLYDTVITKMEEYGEVCHDMVQDMPYLEMVIQEVLRFYPPLLRVERQCTKDYSYENGRIQMKKGQLVTVPAYALHRMEEYYPDPEKFDPERWNPENKAKRSPYTFMAFGMGPRNCVGMRFAMEEMKIAIATVIQKFRFFPVEETPEKLRFDDGFTQILQPLHATLGIEFRQTFSG</sequence>
<dbReference type="PROSITE" id="PS00086">
    <property type="entry name" value="CYTOCHROME_P450"/>
    <property type="match status" value="2"/>
</dbReference>
<evidence type="ECO:0000256" key="6">
    <source>
        <dbReference type="ARBA" id="ARBA00023004"/>
    </source>
</evidence>
<keyword evidence="6" id="KW-0408">Iron</keyword>
<keyword evidence="3" id="KW-0349">Heme</keyword>
<evidence type="ECO:0000313" key="9">
    <source>
        <dbReference type="EMBL" id="KAK4025608.1"/>
    </source>
</evidence>
<evidence type="ECO:0000256" key="2">
    <source>
        <dbReference type="ARBA" id="ARBA00010617"/>
    </source>
</evidence>
<dbReference type="EMBL" id="JAOYFB010000038">
    <property type="protein sequence ID" value="KAK4025608.1"/>
    <property type="molecule type" value="Genomic_DNA"/>
</dbReference>
<comment type="function">
    <text evidence="8">Cytochromes P450 are a group of heme-thiolate monooxygenases. They oxidize a variety of structurally unrelated compounds, including steroids, fatty acids, and xenobiotics.</text>
</comment>
<dbReference type="Gene3D" id="1.10.630.10">
    <property type="entry name" value="Cytochrome P450"/>
    <property type="match status" value="2"/>
</dbReference>
<comment type="function">
    <text evidence="1">May be involved in the metabolism of insect hormones and in the breakdown of synthetic insecticides.</text>
</comment>
<proteinExistence type="inferred from homology"/>
<dbReference type="SUPFAM" id="SSF48264">
    <property type="entry name" value="Cytochrome P450"/>
    <property type="match status" value="2"/>
</dbReference>
<protein>
    <submittedName>
        <fullName evidence="9">Uncharacterized protein</fullName>
    </submittedName>
</protein>
<dbReference type="PANTHER" id="PTHR24302:SF15">
    <property type="entry name" value="FATTY-ACID PEROXYGENASE"/>
    <property type="match status" value="1"/>
</dbReference>